<dbReference type="InterPro" id="IPR016032">
    <property type="entry name" value="Sig_transdc_resp-reg_C-effctor"/>
</dbReference>
<dbReference type="Pfam" id="PF17874">
    <property type="entry name" value="TPR_MalT"/>
    <property type="match status" value="1"/>
</dbReference>
<organism evidence="5 6">
    <name type="scientific">Reticulibacter mediterranei</name>
    <dbReference type="NCBI Taxonomy" id="2778369"/>
    <lineage>
        <taxon>Bacteria</taxon>
        <taxon>Bacillati</taxon>
        <taxon>Chloroflexota</taxon>
        <taxon>Ktedonobacteria</taxon>
        <taxon>Ktedonobacterales</taxon>
        <taxon>Reticulibacteraceae</taxon>
        <taxon>Reticulibacter</taxon>
    </lineage>
</organism>
<dbReference type="SMART" id="SM00421">
    <property type="entry name" value="HTH_LUXR"/>
    <property type="match status" value="1"/>
</dbReference>
<evidence type="ECO:0000313" key="6">
    <source>
        <dbReference type="Proteomes" id="UP000597444"/>
    </source>
</evidence>
<evidence type="ECO:0000256" key="2">
    <source>
        <dbReference type="ARBA" id="ARBA00023125"/>
    </source>
</evidence>
<sequence length="169" mass="18470">MAVTRGFEGNVLEIQMLTALAFAAQGKTKRALRVLGPLLERAEPEGYIRLFADEGQPMAHLLTYISAATSASPEYLRTIQTALIPTQETQVLVPDVQSVVSQWSLIEPLTARELEILRLLAAGSSNLQIAHQLVISLNTVKRHVQHIIAKLGVTNRTQAVASARALRLL</sequence>
<dbReference type="PROSITE" id="PS50043">
    <property type="entry name" value="HTH_LUXR_2"/>
    <property type="match status" value="1"/>
</dbReference>
<protein>
    <recommendedName>
        <fullName evidence="4">HTH luxR-type domain-containing protein</fullName>
    </recommendedName>
</protein>
<name>A0A8J3N5T8_9CHLR</name>
<comment type="caution">
    <text evidence="5">The sequence shown here is derived from an EMBL/GenBank/DDBJ whole genome shotgun (WGS) entry which is preliminary data.</text>
</comment>
<dbReference type="EMBL" id="BNJK01000002">
    <property type="protein sequence ID" value="GHO99444.1"/>
    <property type="molecule type" value="Genomic_DNA"/>
</dbReference>
<dbReference type="AlphaFoldDB" id="A0A8J3N5T8"/>
<evidence type="ECO:0000259" key="4">
    <source>
        <dbReference type="PROSITE" id="PS50043"/>
    </source>
</evidence>
<keyword evidence="1" id="KW-0805">Transcription regulation</keyword>
<evidence type="ECO:0000256" key="3">
    <source>
        <dbReference type="ARBA" id="ARBA00023163"/>
    </source>
</evidence>
<accession>A0A8J3N5T8</accession>
<dbReference type="PANTHER" id="PTHR44688">
    <property type="entry name" value="DNA-BINDING TRANSCRIPTIONAL ACTIVATOR DEVR_DOSR"/>
    <property type="match status" value="1"/>
</dbReference>
<reference evidence="5" key="1">
    <citation type="submission" date="2020-10" db="EMBL/GenBank/DDBJ databases">
        <title>Taxonomic study of unclassified bacteria belonging to the class Ktedonobacteria.</title>
        <authorList>
            <person name="Yabe S."/>
            <person name="Wang C.M."/>
            <person name="Zheng Y."/>
            <person name="Sakai Y."/>
            <person name="Cavaletti L."/>
            <person name="Monciardini P."/>
            <person name="Donadio S."/>
        </authorList>
    </citation>
    <scope>NUCLEOTIDE SEQUENCE</scope>
    <source>
        <strain evidence="5">ID150040</strain>
    </source>
</reference>
<evidence type="ECO:0000313" key="5">
    <source>
        <dbReference type="EMBL" id="GHO99444.1"/>
    </source>
</evidence>
<dbReference type="PRINTS" id="PR00038">
    <property type="entry name" value="HTHLUXR"/>
</dbReference>
<proteinExistence type="predicted"/>
<dbReference type="CDD" id="cd06170">
    <property type="entry name" value="LuxR_C_like"/>
    <property type="match status" value="1"/>
</dbReference>
<evidence type="ECO:0000256" key="1">
    <source>
        <dbReference type="ARBA" id="ARBA00023015"/>
    </source>
</evidence>
<feature type="domain" description="HTH luxR-type" evidence="4">
    <location>
        <begin position="102"/>
        <end position="167"/>
    </location>
</feature>
<dbReference type="Pfam" id="PF00196">
    <property type="entry name" value="GerE"/>
    <property type="match status" value="1"/>
</dbReference>
<dbReference type="Gene3D" id="1.25.40.10">
    <property type="entry name" value="Tetratricopeptide repeat domain"/>
    <property type="match status" value="1"/>
</dbReference>
<gene>
    <name evidence="5" type="ORF">KSF_094920</name>
</gene>
<keyword evidence="2" id="KW-0238">DNA-binding</keyword>
<keyword evidence="3" id="KW-0804">Transcription</keyword>
<dbReference type="Gene3D" id="1.10.10.10">
    <property type="entry name" value="Winged helix-like DNA-binding domain superfamily/Winged helix DNA-binding domain"/>
    <property type="match status" value="1"/>
</dbReference>
<dbReference type="GO" id="GO:0003677">
    <property type="term" value="F:DNA binding"/>
    <property type="evidence" value="ECO:0007669"/>
    <property type="project" value="UniProtKB-KW"/>
</dbReference>
<keyword evidence="6" id="KW-1185">Reference proteome</keyword>
<dbReference type="GO" id="GO:0006355">
    <property type="term" value="P:regulation of DNA-templated transcription"/>
    <property type="evidence" value="ECO:0007669"/>
    <property type="project" value="InterPro"/>
</dbReference>
<dbReference type="InterPro" id="IPR036388">
    <property type="entry name" value="WH-like_DNA-bd_sf"/>
</dbReference>
<dbReference type="InterPro" id="IPR011990">
    <property type="entry name" value="TPR-like_helical_dom_sf"/>
</dbReference>
<dbReference type="PANTHER" id="PTHR44688:SF16">
    <property type="entry name" value="DNA-BINDING TRANSCRIPTIONAL ACTIVATOR DEVR_DOSR"/>
    <property type="match status" value="1"/>
</dbReference>
<dbReference type="InterPro" id="IPR041617">
    <property type="entry name" value="TPR_MalT"/>
</dbReference>
<dbReference type="Proteomes" id="UP000597444">
    <property type="component" value="Unassembled WGS sequence"/>
</dbReference>
<dbReference type="SUPFAM" id="SSF46894">
    <property type="entry name" value="C-terminal effector domain of the bipartite response regulators"/>
    <property type="match status" value="1"/>
</dbReference>
<dbReference type="PROSITE" id="PS00622">
    <property type="entry name" value="HTH_LUXR_1"/>
    <property type="match status" value="1"/>
</dbReference>
<dbReference type="InterPro" id="IPR000792">
    <property type="entry name" value="Tscrpt_reg_LuxR_C"/>
</dbReference>
<dbReference type="RefSeq" id="WP_220210086.1">
    <property type="nucleotide sequence ID" value="NZ_BNJK01000002.1"/>
</dbReference>